<evidence type="ECO:0000313" key="6">
    <source>
        <dbReference type="Proteomes" id="UP001501116"/>
    </source>
</evidence>
<dbReference type="Gene3D" id="1.10.10.2840">
    <property type="entry name" value="PucR C-terminal helix-turn-helix domain"/>
    <property type="match status" value="1"/>
</dbReference>
<dbReference type="Proteomes" id="UP001501116">
    <property type="component" value="Unassembled WGS sequence"/>
</dbReference>
<gene>
    <name evidence="5" type="ORF">GCM10009754_52280</name>
</gene>
<feature type="domain" description="CdaR GGDEF-like" evidence="4">
    <location>
        <begin position="149"/>
        <end position="260"/>
    </location>
</feature>
<dbReference type="InterPro" id="IPR025736">
    <property type="entry name" value="PucR_C-HTH_dom"/>
</dbReference>
<reference evidence="5 6" key="1">
    <citation type="journal article" date="2019" name="Int. J. Syst. Evol. Microbiol.">
        <title>The Global Catalogue of Microorganisms (GCM) 10K type strain sequencing project: providing services to taxonomists for standard genome sequencing and annotation.</title>
        <authorList>
            <consortium name="The Broad Institute Genomics Platform"/>
            <consortium name="The Broad Institute Genome Sequencing Center for Infectious Disease"/>
            <person name="Wu L."/>
            <person name="Ma J."/>
        </authorList>
    </citation>
    <scope>NUCLEOTIDE SEQUENCE [LARGE SCALE GENOMIC DNA]</scope>
    <source>
        <strain evidence="5 6">JCM 14545</strain>
    </source>
</reference>
<dbReference type="EMBL" id="BAAANN010000022">
    <property type="protein sequence ID" value="GAA1971552.1"/>
    <property type="molecule type" value="Genomic_DNA"/>
</dbReference>
<name>A0ABN2RM90_9PSEU</name>
<dbReference type="InterPro" id="IPR042070">
    <property type="entry name" value="PucR_C-HTH_sf"/>
</dbReference>
<dbReference type="PANTHER" id="PTHR33744">
    <property type="entry name" value="CARBOHYDRATE DIACID REGULATOR"/>
    <property type="match status" value="1"/>
</dbReference>
<dbReference type="InterPro" id="IPR008599">
    <property type="entry name" value="Diacid_rec"/>
</dbReference>
<protein>
    <submittedName>
        <fullName evidence="5">Sugar diacid recognition domain-containing protein</fullName>
    </submittedName>
</protein>
<dbReference type="Pfam" id="PF13556">
    <property type="entry name" value="HTH_30"/>
    <property type="match status" value="1"/>
</dbReference>
<feature type="domain" description="Putative sugar diacid recognition" evidence="2">
    <location>
        <begin position="6"/>
        <end position="138"/>
    </location>
</feature>
<dbReference type="InterPro" id="IPR041522">
    <property type="entry name" value="CdaR_GGDEF"/>
</dbReference>
<proteinExistence type="inferred from homology"/>
<comment type="similarity">
    <text evidence="1">Belongs to the CdaR family.</text>
</comment>
<evidence type="ECO:0000259" key="4">
    <source>
        <dbReference type="Pfam" id="PF17853"/>
    </source>
</evidence>
<dbReference type="PANTHER" id="PTHR33744:SF15">
    <property type="entry name" value="CARBOHYDRATE DIACID REGULATOR"/>
    <property type="match status" value="1"/>
</dbReference>
<accession>A0ABN2RM90</accession>
<evidence type="ECO:0000259" key="3">
    <source>
        <dbReference type="Pfam" id="PF13556"/>
    </source>
</evidence>
<keyword evidence="6" id="KW-1185">Reference proteome</keyword>
<evidence type="ECO:0000313" key="5">
    <source>
        <dbReference type="EMBL" id="GAA1971552.1"/>
    </source>
</evidence>
<comment type="caution">
    <text evidence="5">The sequence shown here is derived from an EMBL/GenBank/DDBJ whole genome shotgun (WGS) entry which is preliminary data.</text>
</comment>
<dbReference type="Pfam" id="PF05651">
    <property type="entry name" value="Diacid_rec"/>
    <property type="match status" value="1"/>
</dbReference>
<dbReference type="Pfam" id="PF17853">
    <property type="entry name" value="GGDEF_2"/>
    <property type="match status" value="1"/>
</dbReference>
<evidence type="ECO:0000259" key="2">
    <source>
        <dbReference type="Pfam" id="PF05651"/>
    </source>
</evidence>
<feature type="domain" description="PucR C-terminal helix-turn-helix" evidence="3">
    <location>
        <begin position="310"/>
        <end position="368"/>
    </location>
</feature>
<organism evidence="5 6">
    <name type="scientific">Amycolatopsis minnesotensis</name>
    <dbReference type="NCBI Taxonomy" id="337894"/>
    <lineage>
        <taxon>Bacteria</taxon>
        <taxon>Bacillati</taxon>
        <taxon>Actinomycetota</taxon>
        <taxon>Actinomycetes</taxon>
        <taxon>Pseudonocardiales</taxon>
        <taxon>Pseudonocardiaceae</taxon>
        <taxon>Amycolatopsis</taxon>
    </lineage>
</organism>
<evidence type="ECO:0000256" key="1">
    <source>
        <dbReference type="ARBA" id="ARBA00006754"/>
    </source>
</evidence>
<dbReference type="InterPro" id="IPR051448">
    <property type="entry name" value="CdaR-like_regulators"/>
</dbReference>
<dbReference type="RefSeq" id="WP_344424173.1">
    <property type="nucleotide sequence ID" value="NZ_BAAANN010000022.1"/>
</dbReference>
<sequence>MSAPLLTSELAQEIARETSTIIGLNVLITGRDAVVIGSGDAARVGTVHEASVEVLRTGEPATHSAEQARALHGVRPGITLPIVIDGVAVGTVGLTGSPRRVRQFGLVVQRQTEILLRESTLVRSRLLREQALEDLLRDIALYDADVVEPGALAARARELGLDPTLTRTAIVIEAREAEAPRTIREVFGDPQDVVGEISAGRYAVLHHAASRAELGRRAGLTIALLRERHGTEALAGTGEPATDVAGLHRSYTDAAAALRLGSKLGGDAAVFPIDGLRVPQLLETTAHEARARFVAGQLGGLGDDPNRPALVATVIAWCESGFNLVRAAKALHVHRNTLVYRLDKLTRLSGQDIRDPARASAVYLACLAERVGFQHAG</sequence>